<dbReference type="GO" id="GO:0009626">
    <property type="term" value="P:plant-type hypersensitive response"/>
    <property type="evidence" value="ECO:0000318"/>
    <property type="project" value="GO_Central"/>
</dbReference>
<dbReference type="SMART" id="SM00457">
    <property type="entry name" value="MACPF"/>
    <property type="match status" value="1"/>
</dbReference>
<dbReference type="Gramene" id="mRNA:HanXRQr2_Chr02g0085251">
    <property type="protein sequence ID" value="mRNA:HanXRQr2_Chr02g0085251"/>
    <property type="gene ID" value="HanXRQr2_Chr02g0085251"/>
</dbReference>
<keyword evidence="4" id="KW-1185">Reference proteome</keyword>
<dbReference type="PANTHER" id="PTHR33199:SF2">
    <property type="entry name" value="OS02G0475300 PROTEIN"/>
    <property type="match status" value="1"/>
</dbReference>
<reference evidence="3" key="2">
    <citation type="submission" date="2017-02" db="EMBL/GenBank/DDBJ databases">
        <title>Sunflower complete genome.</title>
        <authorList>
            <person name="Langlade N."/>
            <person name="Munos S."/>
        </authorList>
    </citation>
    <scope>NUCLEOTIDE SEQUENCE [LARGE SCALE GENOMIC DNA]</scope>
    <source>
        <tissue evidence="3">Leaves</tissue>
    </source>
</reference>
<evidence type="ECO:0000259" key="1">
    <source>
        <dbReference type="PROSITE" id="PS51412"/>
    </source>
</evidence>
<dbReference type="Proteomes" id="UP000215914">
    <property type="component" value="Chromosome 2"/>
</dbReference>
<sequence>MDYCNQPIEIRAVESLGLGFDLASDFRLRFAKKCPDGGRLVQLDESSKRDIVLPGGGTVSGVSEDIRCDKGDRIRFKSDVLEFSKMSELLNQKSSIQGKVPSGYFNALFDLSGSWLNDATDAKYLAFDGYFISLYYLHLTTSPLVLQESVKKSVPTCWNPLLLARFIQTYGTHIIVGMAVGGQDLICVKQKPSSTISSAELRGYLDDLGDNLFSDGNSPSLLDRKTRNGKQKVPDVFTRMLQPHTKQFTNITETSSKDGITVIECKRGGDVFSDSYSKWLQTVGTDPEAMLFKFVPITSLLNGVPGSGYISHAINLYLRYKPAVEDLQYFLEFQVPRQWAPLFCELNLRHQRKKTSCPRLQFSFLGPKIYVSTTQVTCDEKPVIGLRLFLEGKKSNRLAMHVQHLSSLPDTITHALSKAPTARRQSQWRGSDEYETRSQILEPVRWKRFSNVCSSVVKHDPNWLNQEPAGGVYIVTGAQLTIKGKWPKTVLHLRLLFTHLPNCTIRKTEWAGVPTVARKSSIFSNLSSTFSFTQRSVANAQKQQPATVNSGGFTDSPPVPVRSTKLRKFVDMDEVARGPHDLPGHWLVTAGKLVMDGGKIGLHVKFALLDFAQE</sequence>
<gene>
    <name evidence="3" type="ORF">HannXRQ_Chr02g0058351</name>
    <name evidence="2" type="ORF">HanXRQr2_Chr02g0085251</name>
</gene>
<name>A0A251VIW1_HELAN</name>
<dbReference type="EMBL" id="MNCJ02000317">
    <property type="protein sequence ID" value="KAF5820122.1"/>
    <property type="molecule type" value="Genomic_DNA"/>
</dbReference>
<protein>
    <submittedName>
        <fullName evidence="2 3">Membrane attack complex component/perforin (MACPF) domain-containing protein</fullName>
    </submittedName>
</protein>
<dbReference type="InterPro" id="IPR044663">
    <property type="entry name" value="CAD1/NSL1-like"/>
</dbReference>
<dbReference type="OrthoDB" id="1366754at2759"/>
<dbReference type="PANTHER" id="PTHR33199">
    <property type="entry name" value="MACPF DOMAIN-CONTAINING PROTEIN CAD1"/>
    <property type="match status" value="1"/>
</dbReference>
<dbReference type="InterPro" id="IPR020864">
    <property type="entry name" value="MACPF"/>
</dbReference>
<dbReference type="Pfam" id="PF01823">
    <property type="entry name" value="MACPF"/>
    <property type="match status" value="1"/>
</dbReference>
<organism evidence="3 4">
    <name type="scientific">Helianthus annuus</name>
    <name type="common">Common sunflower</name>
    <dbReference type="NCBI Taxonomy" id="4232"/>
    <lineage>
        <taxon>Eukaryota</taxon>
        <taxon>Viridiplantae</taxon>
        <taxon>Streptophyta</taxon>
        <taxon>Embryophyta</taxon>
        <taxon>Tracheophyta</taxon>
        <taxon>Spermatophyta</taxon>
        <taxon>Magnoliopsida</taxon>
        <taxon>eudicotyledons</taxon>
        <taxon>Gunneridae</taxon>
        <taxon>Pentapetalae</taxon>
        <taxon>asterids</taxon>
        <taxon>campanulids</taxon>
        <taxon>Asterales</taxon>
        <taxon>Asteraceae</taxon>
        <taxon>Asteroideae</taxon>
        <taxon>Heliantheae alliance</taxon>
        <taxon>Heliantheae</taxon>
        <taxon>Helianthus</taxon>
    </lineage>
</organism>
<dbReference type="InParanoid" id="A0A251VIW1"/>
<evidence type="ECO:0000313" key="3">
    <source>
        <dbReference type="EMBL" id="OTG35587.1"/>
    </source>
</evidence>
<accession>A0A251VIW1</accession>
<dbReference type="GO" id="GO:2000031">
    <property type="term" value="P:regulation of salicylic acid mediated signaling pathway"/>
    <property type="evidence" value="ECO:0007669"/>
    <property type="project" value="InterPro"/>
</dbReference>
<evidence type="ECO:0000313" key="2">
    <source>
        <dbReference type="EMBL" id="KAF5820122.1"/>
    </source>
</evidence>
<dbReference type="PROSITE" id="PS51412">
    <property type="entry name" value="MACPF_2"/>
    <property type="match status" value="1"/>
</dbReference>
<dbReference type="AlphaFoldDB" id="A0A251VIW1"/>
<reference evidence="2 4" key="1">
    <citation type="journal article" date="2017" name="Nature">
        <title>The sunflower genome provides insights into oil metabolism, flowering and Asterid evolution.</title>
        <authorList>
            <person name="Badouin H."/>
            <person name="Gouzy J."/>
            <person name="Grassa C.J."/>
            <person name="Murat F."/>
            <person name="Staton S.E."/>
            <person name="Cottret L."/>
            <person name="Lelandais-Briere C."/>
            <person name="Owens G.L."/>
            <person name="Carrere S."/>
            <person name="Mayjonade B."/>
            <person name="Legrand L."/>
            <person name="Gill N."/>
            <person name="Kane N.C."/>
            <person name="Bowers J.E."/>
            <person name="Hubner S."/>
            <person name="Bellec A."/>
            <person name="Berard A."/>
            <person name="Berges H."/>
            <person name="Blanchet N."/>
            <person name="Boniface M.C."/>
            <person name="Brunel D."/>
            <person name="Catrice O."/>
            <person name="Chaidir N."/>
            <person name="Claudel C."/>
            <person name="Donnadieu C."/>
            <person name="Faraut T."/>
            <person name="Fievet G."/>
            <person name="Helmstetter N."/>
            <person name="King M."/>
            <person name="Knapp S.J."/>
            <person name="Lai Z."/>
            <person name="Le Paslier M.C."/>
            <person name="Lippi Y."/>
            <person name="Lorenzon L."/>
            <person name="Mandel J.R."/>
            <person name="Marage G."/>
            <person name="Marchand G."/>
            <person name="Marquand E."/>
            <person name="Bret-Mestries E."/>
            <person name="Morien E."/>
            <person name="Nambeesan S."/>
            <person name="Nguyen T."/>
            <person name="Pegot-Espagnet P."/>
            <person name="Pouilly N."/>
            <person name="Raftis F."/>
            <person name="Sallet E."/>
            <person name="Schiex T."/>
            <person name="Thomas J."/>
            <person name="Vandecasteele C."/>
            <person name="Vares D."/>
            <person name="Vear F."/>
            <person name="Vautrin S."/>
            <person name="Crespi M."/>
            <person name="Mangin B."/>
            <person name="Burke J.M."/>
            <person name="Salse J."/>
            <person name="Munos S."/>
            <person name="Vincourt P."/>
            <person name="Rieseberg L.H."/>
            <person name="Langlade N.B."/>
        </authorList>
    </citation>
    <scope>NUCLEOTIDE SEQUENCE [LARGE SCALE GENOMIC DNA]</scope>
    <source>
        <strain evidence="4">cv. SF193</strain>
        <tissue evidence="2">Leaves</tissue>
    </source>
</reference>
<proteinExistence type="predicted"/>
<evidence type="ECO:0000313" key="4">
    <source>
        <dbReference type="Proteomes" id="UP000215914"/>
    </source>
</evidence>
<reference evidence="2" key="3">
    <citation type="submission" date="2020-06" db="EMBL/GenBank/DDBJ databases">
        <title>Helianthus annuus Genome sequencing and assembly Release 2.</title>
        <authorList>
            <person name="Gouzy J."/>
            <person name="Langlade N."/>
            <person name="Munos S."/>
        </authorList>
    </citation>
    <scope>NUCLEOTIDE SEQUENCE</scope>
    <source>
        <tissue evidence="2">Leaves</tissue>
    </source>
</reference>
<feature type="domain" description="MACPF" evidence="1">
    <location>
        <begin position="1"/>
        <end position="331"/>
    </location>
</feature>
<dbReference type="EMBL" id="CM007891">
    <property type="protein sequence ID" value="OTG35587.1"/>
    <property type="molecule type" value="Genomic_DNA"/>
</dbReference>
<dbReference type="OMA" id="LQTHCEW"/>